<organism evidence="1 2">
    <name type="scientific">Hathewaya histolytica</name>
    <name type="common">Clostridium histolyticum</name>
    <dbReference type="NCBI Taxonomy" id="1498"/>
    <lineage>
        <taxon>Bacteria</taxon>
        <taxon>Bacillati</taxon>
        <taxon>Bacillota</taxon>
        <taxon>Clostridia</taxon>
        <taxon>Eubacteriales</taxon>
        <taxon>Clostridiaceae</taxon>
        <taxon>Hathewaya</taxon>
    </lineage>
</organism>
<gene>
    <name evidence="1" type="ORF">NCTC503_01697</name>
</gene>
<dbReference type="AlphaFoldDB" id="A0A4U9RGA9"/>
<dbReference type="EMBL" id="LR590481">
    <property type="protein sequence ID" value="VTQ90914.1"/>
    <property type="molecule type" value="Genomic_DNA"/>
</dbReference>
<dbReference type="OrthoDB" id="1909918at2"/>
<dbReference type="KEGG" id="hhw:NCTC503_01697"/>
<dbReference type="RefSeq" id="WP_138210324.1">
    <property type="nucleotide sequence ID" value="NZ_CBCRUQ010000005.1"/>
</dbReference>
<evidence type="ECO:0000313" key="2">
    <source>
        <dbReference type="Proteomes" id="UP000308489"/>
    </source>
</evidence>
<name>A0A4U9RGA9_HATHI</name>
<evidence type="ECO:0000313" key="1">
    <source>
        <dbReference type="EMBL" id="VTQ90914.1"/>
    </source>
</evidence>
<keyword evidence="2" id="KW-1185">Reference proteome</keyword>
<reference evidence="1 2" key="1">
    <citation type="submission" date="2019-05" db="EMBL/GenBank/DDBJ databases">
        <authorList>
            <consortium name="Pathogen Informatics"/>
        </authorList>
    </citation>
    <scope>NUCLEOTIDE SEQUENCE [LARGE SCALE GENOMIC DNA]</scope>
    <source>
        <strain evidence="1 2">NCTC503</strain>
    </source>
</reference>
<dbReference type="Proteomes" id="UP000308489">
    <property type="component" value="Chromosome 1"/>
</dbReference>
<sequence length="196" mass="24098">MKIDLDKYDSLELSNEDYAMVPIEMDMEFKVGEEELARSSDETYVEDFMESYFEQDLYRDEDSEEFDEEEFQQEYDMWSEEEERIFNEEYIKVDEEKYEEFEDEFFRTEDSIKPNFGVPLFIEERYLVNEEYYRNEENMISEEKEDMERDNRVDRIFMRIARSNPAIIRRLVRCGIPRREAEAIVKSIIRLTLMYS</sequence>
<protein>
    <submittedName>
        <fullName evidence="1">Uncharacterized protein</fullName>
    </submittedName>
</protein>
<accession>A0A4U9RGA9</accession>
<proteinExistence type="predicted"/>